<evidence type="ECO:0000256" key="2">
    <source>
        <dbReference type="ARBA" id="ARBA00011899"/>
    </source>
</evidence>
<keyword evidence="15" id="KW-1185">Reference proteome</keyword>
<evidence type="ECO:0000256" key="5">
    <source>
        <dbReference type="ARBA" id="ARBA00022801"/>
    </source>
</evidence>
<reference evidence="14 15" key="1">
    <citation type="submission" date="2019-08" db="EMBL/GenBank/DDBJ databases">
        <title>In-depth cultivation of the pig gut microbiome towards novel bacterial diversity and tailored functional studies.</title>
        <authorList>
            <person name="Wylensek D."/>
            <person name="Hitch T.C.A."/>
            <person name="Clavel T."/>
        </authorList>
    </citation>
    <scope>NUCLEOTIDE SEQUENCE [LARGE SCALE GENOMIC DNA]</scope>
    <source>
        <strain evidence="14 15">WCA-380-WT-2B</strain>
    </source>
</reference>
<comment type="caution">
    <text evidence="14">The sequence shown here is derived from an EMBL/GenBank/DDBJ whole genome shotgun (WGS) entry which is preliminary data.</text>
</comment>
<feature type="binding site" evidence="11">
    <location>
        <begin position="212"/>
        <end position="213"/>
    </location>
    <ligand>
        <name>substrate</name>
    </ligand>
</feature>
<organism evidence="14 15">
    <name type="scientific">Anaerococcus porci</name>
    <dbReference type="NCBI Taxonomy" id="2652269"/>
    <lineage>
        <taxon>Bacteria</taxon>
        <taxon>Bacillati</taxon>
        <taxon>Bacillota</taxon>
        <taxon>Tissierellia</taxon>
        <taxon>Tissierellales</taxon>
        <taxon>Peptoniphilaceae</taxon>
        <taxon>Anaerococcus</taxon>
    </lineage>
</organism>
<keyword evidence="4 12" id="KW-0479">Metal-binding</keyword>
<keyword evidence="6 9" id="KW-0119">Carbohydrate metabolism</keyword>
<evidence type="ECO:0000256" key="7">
    <source>
        <dbReference type="ARBA" id="ARBA00047647"/>
    </source>
</evidence>
<name>A0A6N7VDH6_9FIRM</name>
<evidence type="ECO:0000313" key="15">
    <source>
        <dbReference type="Proteomes" id="UP000441925"/>
    </source>
</evidence>
<keyword evidence="5 9" id="KW-0378">Hydrolase</keyword>
<dbReference type="EC" id="3.5.1.25" evidence="2"/>
<feature type="binding site" evidence="11">
    <location>
        <begin position="299"/>
        <end position="301"/>
    </location>
    <ligand>
        <name>substrate</name>
    </ligand>
</feature>
<feature type="domain" description="Amidohydrolase-related" evidence="13">
    <location>
        <begin position="44"/>
        <end position="369"/>
    </location>
</feature>
<dbReference type="InterPro" id="IPR032466">
    <property type="entry name" value="Metal_Hydrolase"/>
</dbReference>
<dbReference type="RefSeq" id="WP_154539715.1">
    <property type="nucleotide sequence ID" value="NZ_JAXDSU010000007.1"/>
</dbReference>
<dbReference type="SUPFAM" id="SSF51338">
    <property type="entry name" value="Composite domain of metallo-dependent hydrolases"/>
    <property type="match status" value="1"/>
</dbReference>
<evidence type="ECO:0000256" key="8">
    <source>
        <dbReference type="ARBA" id="ARBA00060590"/>
    </source>
</evidence>
<dbReference type="EMBL" id="VULQ01000003">
    <property type="protein sequence ID" value="MSS77510.1"/>
    <property type="molecule type" value="Genomic_DNA"/>
</dbReference>
<feature type="binding site" evidence="11">
    <location>
        <position position="243"/>
    </location>
    <ligand>
        <name>substrate</name>
    </ligand>
</feature>
<dbReference type="PANTHER" id="PTHR11113">
    <property type="entry name" value="N-ACETYLGLUCOSAMINE-6-PHOSPHATE DEACETYLASE"/>
    <property type="match status" value="1"/>
</dbReference>
<dbReference type="NCBIfam" id="TIGR00221">
    <property type="entry name" value="nagA"/>
    <property type="match status" value="1"/>
</dbReference>
<dbReference type="Proteomes" id="UP000441925">
    <property type="component" value="Unassembled WGS sequence"/>
</dbReference>
<dbReference type="InterPro" id="IPR011059">
    <property type="entry name" value="Metal-dep_hydrolase_composite"/>
</dbReference>
<evidence type="ECO:0000313" key="14">
    <source>
        <dbReference type="EMBL" id="MSS77510.1"/>
    </source>
</evidence>
<dbReference type="CDD" id="cd00854">
    <property type="entry name" value="NagA"/>
    <property type="match status" value="1"/>
</dbReference>
<dbReference type="Gene3D" id="3.20.20.140">
    <property type="entry name" value="Metal-dependent hydrolases"/>
    <property type="match status" value="1"/>
</dbReference>
<feature type="active site" description="Proton donor/acceptor" evidence="10">
    <location>
        <position position="266"/>
    </location>
</feature>
<comment type="cofactor">
    <cofactor evidence="12">
        <name>a divalent metal cation</name>
        <dbReference type="ChEBI" id="CHEBI:60240"/>
    </cofactor>
    <text evidence="12">Binds 1 divalent metal cation per subunit.</text>
</comment>
<sequence length="375" mass="41234">MFYKADYVILEDSVGEELYIEVENAKVKSISKNEPEEYEYLEGILAPGLVDTHIHGYKNKDIMNAEKGALNVISEGLLECGVTSFLPTTLTDTTERLNDAVKLVGDEYKDVTGAKVRGIFLEGPFFTEKYKGAQNEKYMSDPDIEKLKKWKELSNGLVNKIALAPERKGVKDFIKKANAMGVKVALGHSDASYDEAMEAIDAGANIFVHTFNGMSGLHHRLPGMVGAAMNSDAYSELICDGHHVNPASAEILIDKKGYDRIVLITDCMMAGGMANGNYKLGEFPVKVENGTARLESGSLAGSILKLKEAVKNVYDWDIVDVYEAVQMASLMPAKSVDIDDVCGKIKVGYDADFILLDDELNLKATFLNGEKRYEI</sequence>
<dbReference type="GO" id="GO:0046872">
    <property type="term" value="F:metal ion binding"/>
    <property type="evidence" value="ECO:0007669"/>
    <property type="project" value="UniProtKB-KW"/>
</dbReference>
<dbReference type="GO" id="GO:0006046">
    <property type="term" value="P:N-acetylglucosamine catabolic process"/>
    <property type="evidence" value="ECO:0007669"/>
    <property type="project" value="TreeGrafter"/>
</dbReference>
<evidence type="ECO:0000256" key="10">
    <source>
        <dbReference type="PIRSR" id="PIRSR038994-1"/>
    </source>
</evidence>
<protein>
    <recommendedName>
        <fullName evidence="3">N-acetylglucosamine-6-phosphate deacetylase</fullName>
        <ecNumber evidence="2">3.5.1.25</ecNumber>
    </recommendedName>
</protein>
<feature type="binding site" evidence="12">
    <location>
        <position position="188"/>
    </location>
    <ligand>
        <name>Zn(2+)</name>
        <dbReference type="ChEBI" id="CHEBI:29105"/>
    </ligand>
</feature>
<dbReference type="AlphaFoldDB" id="A0A6N7VDH6"/>
<feature type="binding site" evidence="12">
    <location>
        <position position="122"/>
    </location>
    <ligand>
        <name>Zn(2+)</name>
        <dbReference type="ChEBI" id="CHEBI:29105"/>
    </ligand>
</feature>
<comment type="similarity">
    <text evidence="1 9">Belongs to the metallo-dependent hydrolases superfamily. NagA family.</text>
</comment>
<dbReference type="PIRSF" id="PIRSF038994">
    <property type="entry name" value="NagA"/>
    <property type="match status" value="1"/>
</dbReference>
<comment type="catalytic activity">
    <reaction evidence="7">
        <text>N-acetyl-D-glucosamine 6-phosphate + H2O = D-glucosamine 6-phosphate + acetate</text>
        <dbReference type="Rhea" id="RHEA:22936"/>
        <dbReference type="ChEBI" id="CHEBI:15377"/>
        <dbReference type="ChEBI" id="CHEBI:30089"/>
        <dbReference type="ChEBI" id="CHEBI:57513"/>
        <dbReference type="ChEBI" id="CHEBI:58725"/>
        <dbReference type="EC" id="3.5.1.25"/>
    </reaction>
</comment>
<evidence type="ECO:0000256" key="1">
    <source>
        <dbReference type="ARBA" id="ARBA00010716"/>
    </source>
</evidence>
<evidence type="ECO:0000256" key="6">
    <source>
        <dbReference type="ARBA" id="ARBA00023277"/>
    </source>
</evidence>
<evidence type="ECO:0000256" key="9">
    <source>
        <dbReference type="PIRNR" id="PIRNR038994"/>
    </source>
</evidence>
<feature type="binding site" evidence="11">
    <location>
        <position position="220"/>
    </location>
    <ligand>
        <name>substrate</name>
    </ligand>
</feature>
<evidence type="ECO:0000256" key="4">
    <source>
        <dbReference type="ARBA" id="ARBA00022723"/>
    </source>
</evidence>
<evidence type="ECO:0000259" key="13">
    <source>
        <dbReference type="Pfam" id="PF01979"/>
    </source>
</evidence>
<evidence type="ECO:0000256" key="11">
    <source>
        <dbReference type="PIRSR" id="PIRSR038994-2"/>
    </source>
</evidence>
<proteinExistence type="inferred from homology"/>
<evidence type="ECO:0000256" key="3">
    <source>
        <dbReference type="ARBA" id="ARBA00018029"/>
    </source>
</evidence>
<accession>A0A6N7VDH6</accession>
<comment type="pathway">
    <text evidence="8">Amino-sugar metabolism; N-acetylneuraminate degradation; D-fructose 6-phosphate from N-acetylneuraminate: step 4/5.</text>
</comment>
<dbReference type="GO" id="GO:0008448">
    <property type="term" value="F:N-acetylglucosamine-6-phosphate deacetylase activity"/>
    <property type="evidence" value="ECO:0007669"/>
    <property type="project" value="UniProtKB-EC"/>
</dbReference>
<dbReference type="InterPro" id="IPR003764">
    <property type="entry name" value="GlcNAc_6-P_deAcase"/>
</dbReference>
<feature type="binding site" evidence="11">
    <location>
        <position position="133"/>
    </location>
    <ligand>
        <name>substrate</name>
    </ligand>
</feature>
<dbReference type="FunFam" id="3.20.20.140:FF:000004">
    <property type="entry name" value="N-acetylglucosamine-6-phosphate deacetylase"/>
    <property type="match status" value="1"/>
</dbReference>
<dbReference type="InterPro" id="IPR006680">
    <property type="entry name" value="Amidohydro-rel"/>
</dbReference>
<gene>
    <name evidence="14" type="primary">nagA</name>
    <name evidence="14" type="ORF">FYJ26_03660</name>
</gene>
<dbReference type="PANTHER" id="PTHR11113:SF14">
    <property type="entry name" value="N-ACETYLGLUCOSAMINE-6-PHOSPHATE DEACETYLASE"/>
    <property type="match status" value="1"/>
</dbReference>
<dbReference type="Pfam" id="PF01979">
    <property type="entry name" value="Amidohydro_1"/>
    <property type="match status" value="1"/>
</dbReference>
<dbReference type="SUPFAM" id="SSF51556">
    <property type="entry name" value="Metallo-dependent hydrolases"/>
    <property type="match status" value="1"/>
</dbReference>
<evidence type="ECO:0000256" key="12">
    <source>
        <dbReference type="PIRSR" id="PIRSR038994-3"/>
    </source>
</evidence>
<dbReference type="Gene3D" id="2.30.40.10">
    <property type="entry name" value="Urease, subunit C, domain 1"/>
    <property type="match status" value="1"/>
</dbReference>
<feature type="binding site" evidence="12">
    <location>
        <position position="209"/>
    </location>
    <ligand>
        <name>Zn(2+)</name>
        <dbReference type="ChEBI" id="CHEBI:29105"/>
    </ligand>
</feature>